<dbReference type="EMBL" id="GHJT01007930">
    <property type="protein sequence ID" value="MOY41901.1"/>
    <property type="molecule type" value="Transcribed_RNA"/>
</dbReference>
<evidence type="ECO:0000313" key="1">
    <source>
        <dbReference type="EMBL" id="MOY41901.1"/>
    </source>
</evidence>
<sequence length="133" mass="14511">MAGAGRRCWTRGRAALAPTAILVGVKSALLFVQWRLLVLVIVEGQSFHTSGFTSRGVTSPPEASYLHAFLGLDRRENERNKQEIITHAPYGSSPGPAFVSVAAGRLLQTMYHRGSSVVYAALVCVNIKSKRWN</sequence>
<protein>
    <submittedName>
        <fullName evidence="1">Putative secreted protein</fullName>
    </submittedName>
</protein>
<accession>A0A4D5RZ23</accession>
<reference evidence="1" key="1">
    <citation type="submission" date="2019-04" db="EMBL/GenBank/DDBJ databases">
        <title>An insight into the mialome of Ixodes scapularis.</title>
        <authorList>
            <person name="Ribeiro J.M."/>
            <person name="Mather T.N."/>
            <person name="Karim S."/>
        </authorList>
    </citation>
    <scope>NUCLEOTIDE SEQUENCE</scope>
</reference>
<organism evidence="1">
    <name type="scientific">Ixodes scapularis</name>
    <name type="common">Black-legged tick</name>
    <name type="synonym">Deer tick</name>
    <dbReference type="NCBI Taxonomy" id="6945"/>
    <lineage>
        <taxon>Eukaryota</taxon>
        <taxon>Metazoa</taxon>
        <taxon>Ecdysozoa</taxon>
        <taxon>Arthropoda</taxon>
        <taxon>Chelicerata</taxon>
        <taxon>Arachnida</taxon>
        <taxon>Acari</taxon>
        <taxon>Parasitiformes</taxon>
        <taxon>Ixodida</taxon>
        <taxon>Ixodoidea</taxon>
        <taxon>Ixodidae</taxon>
        <taxon>Ixodinae</taxon>
        <taxon>Ixodes</taxon>
    </lineage>
</organism>
<name>A0A4D5RZ23_IXOSC</name>
<proteinExistence type="predicted"/>
<dbReference type="AlphaFoldDB" id="A0A4D5RZ23"/>